<protein>
    <submittedName>
        <fullName evidence="4">Uncharacterized protein</fullName>
    </submittedName>
</protein>
<dbReference type="AlphaFoldDB" id="A0AAE0HBB5"/>
<dbReference type="InterPro" id="IPR036322">
    <property type="entry name" value="WD40_repeat_dom_sf"/>
</dbReference>
<dbReference type="Pfam" id="PF00400">
    <property type="entry name" value="WD40"/>
    <property type="match status" value="1"/>
</dbReference>
<keyword evidence="5" id="KW-1185">Reference proteome</keyword>
<feature type="repeat" description="WD" evidence="2">
    <location>
        <begin position="986"/>
        <end position="1002"/>
    </location>
</feature>
<dbReference type="GO" id="GO:0031929">
    <property type="term" value="P:TOR signaling"/>
    <property type="evidence" value="ECO:0007669"/>
    <property type="project" value="InterPro"/>
</dbReference>
<reference evidence="4" key="1">
    <citation type="journal article" date="2023" name="Mol. Phylogenet. Evol.">
        <title>Genome-scale phylogeny and comparative genomics of the fungal order Sordariales.</title>
        <authorList>
            <person name="Hensen N."/>
            <person name="Bonometti L."/>
            <person name="Westerberg I."/>
            <person name="Brannstrom I.O."/>
            <person name="Guillou S."/>
            <person name="Cros-Aarteil S."/>
            <person name="Calhoun S."/>
            <person name="Haridas S."/>
            <person name="Kuo A."/>
            <person name="Mondo S."/>
            <person name="Pangilinan J."/>
            <person name="Riley R."/>
            <person name="LaButti K."/>
            <person name="Andreopoulos B."/>
            <person name="Lipzen A."/>
            <person name="Chen C."/>
            <person name="Yan M."/>
            <person name="Daum C."/>
            <person name="Ng V."/>
            <person name="Clum A."/>
            <person name="Steindorff A."/>
            <person name="Ohm R.A."/>
            <person name="Martin F."/>
            <person name="Silar P."/>
            <person name="Natvig D.O."/>
            <person name="Lalanne C."/>
            <person name="Gautier V."/>
            <person name="Ament-Velasquez S.L."/>
            <person name="Kruys A."/>
            <person name="Hutchinson M.I."/>
            <person name="Powell A.J."/>
            <person name="Barry K."/>
            <person name="Miller A.N."/>
            <person name="Grigoriev I.V."/>
            <person name="Debuchy R."/>
            <person name="Gladieux P."/>
            <person name="Hiltunen Thoren M."/>
            <person name="Johannesson H."/>
        </authorList>
    </citation>
    <scope>NUCLEOTIDE SEQUENCE</scope>
    <source>
        <strain evidence="4">CBS 168.71</strain>
    </source>
</reference>
<feature type="region of interest" description="Disordered" evidence="3">
    <location>
        <begin position="70"/>
        <end position="97"/>
    </location>
</feature>
<dbReference type="GeneID" id="87841329"/>
<dbReference type="PANTHER" id="PTHR19842">
    <property type="entry name" value="G BETA-LIKE PROTEIN GBL"/>
    <property type="match status" value="1"/>
</dbReference>
<gene>
    <name evidence="4" type="ORF">B0H64DRAFT_404331</name>
</gene>
<comment type="similarity">
    <text evidence="1">Belongs to the WD repeat LST8 family.</text>
</comment>
<evidence type="ECO:0000256" key="1">
    <source>
        <dbReference type="ARBA" id="ARBA00009890"/>
    </source>
</evidence>
<feature type="region of interest" description="Disordered" evidence="3">
    <location>
        <begin position="306"/>
        <end position="329"/>
    </location>
</feature>
<dbReference type="SMART" id="SM00320">
    <property type="entry name" value="WD40"/>
    <property type="match status" value="6"/>
</dbReference>
<dbReference type="SUPFAM" id="SSF50978">
    <property type="entry name" value="WD40 repeat-like"/>
    <property type="match status" value="1"/>
</dbReference>
<dbReference type="GO" id="GO:0031932">
    <property type="term" value="C:TORC2 complex"/>
    <property type="evidence" value="ECO:0007669"/>
    <property type="project" value="InterPro"/>
</dbReference>
<evidence type="ECO:0000256" key="2">
    <source>
        <dbReference type="PROSITE-ProRule" id="PRU00221"/>
    </source>
</evidence>
<dbReference type="InterPro" id="IPR001680">
    <property type="entry name" value="WD40_rpt"/>
</dbReference>
<dbReference type="RefSeq" id="XP_062656908.1">
    <property type="nucleotide sequence ID" value="XM_062804381.1"/>
</dbReference>
<organism evidence="4 5">
    <name type="scientific">Chaetomium fimeti</name>
    <dbReference type="NCBI Taxonomy" id="1854472"/>
    <lineage>
        <taxon>Eukaryota</taxon>
        <taxon>Fungi</taxon>
        <taxon>Dikarya</taxon>
        <taxon>Ascomycota</taxon>
        <taxon>Pezizomycotina</taxon>
        <taxon>Sordariomycetes</taxon>
        <taxon>Sordariomycetidae</taxon>
        <taxon>Sordariales</taxon>
        <taxon>Chaetomiaceae</taxon>
        <taxon>Chaetomium</taxon>
    </lineage>
</organism>
<evidence type="ECO:0000313" key="4">
    <source>
        <dbReference type="EMBL" id="KAK3293394.1"/>
    </source>
</evidence>
<comment type="caution">
    <text evidence="4">The sequence shown here is derived from an EMBL/GenBank/DDBJ whole genome shotgun (WGS) entry which is preliminary data.</text>
</comment>
<dbReference type="InterPro" id="IPR037588">
    <property type="entry name" value="MLST8"/>
</dbReference>
<dbReference type="PANTHER" id="PTHR19842:SF2">
    <property type="entry name" value="WD REPEAT PROTEIN (AFU_ORTHOLOGUE AFUA_5G04300)"/>
    <property type="match status" value="1"/>
</dbReference>
<dbReference type="PROSITE" id="PS50082">
    <property type="entry name" value="WD_REPEATS_2"/>
    <property type="match status" value="1"/>
</dbReference>
<reference evidence="4" key="2">
    <citation type="submission" date="2023-06" db="EMBL/GenBank/DDBJ databases">
        <authorList>
            <consortium name="Lawrence Berkeley National Laboratory"/>
            <person name="Haridas S."/>
            <person name="Hensen N."/>
            <person name="Bonometti L."/>
            <person name="Westerberg I."/>
            <person name="Brannstrom I.O."/>
            <person name="Guillou S."/>
            <person name="Cros-Aarteil S."/>
            <person name="Calhoun S."/>
            <person name="Kuo A."/>
            <person name="Mondo S."/>
            <person name="Pangilinan J."/>
            <person name="Riley R."/>
            <person name="Labutti K."/>
            <person name="Andreopoulos B."/>
            <person name="Lipzen A."/>
            <person name="Chen C."/>
            <person name="Yanf M."/>
            <person name="Daum C."/>
            <person name="Ng V."/>
            <person name="Clum A."/>
            <person name="Steindorff A."/>
            <person name="Ohm R."/>
            <person name="Martin F."/>
            <person name="Silar P."/>
            <person name="Natvig D."/>
            <person name="Lalanne C."/>
            <person name="Gautier V."/>
            <person name="Ament-Velasquez S.L."/>
            <person name="Kruys A."/>
            <person name="Hutchinson M.I."/>
            <person name="Powell A.J."/>
            <person name="Barry K."/>
            <person name="Miller A.N."/>
            <person name="Grigoriev I.V."/>
            <person name="Debuchy R."/>
            <person name="Gladieux P."/>
            <person name="Thoren M.H."/>
            <person name="Johannesson H."/>
        </authorList>
    </citation>
    <scope>NUCLEOTIDE SEQUENCE</scope>
    <source>
        <strain evidence="4">CBS 168.71</strain>
    </source>
</reference>
<dbReference type="InterPro" id="IPR015943">
    <property type="entry name" value="WD40/YVTN_repeat-like_dom_sf"/>
</dbReference>
<dbReference type="GO" id="GO:0032956">
    <property type="term" value="P:regulation of actin cytoskeleton organization"/>
    <property type="evidence" value="ECO:0007669"/>
    <property type="project" value="TreeGrafter"/>
</dbReference>
<dbReference type="Gene3D" id="2.130.10.10">
    <property type="entry name" value="YVTN repeat-like/Quinoprotein amine dehydrogenase"/>
    <property type="match status" value="1"/>
</dbReference>
<dbReference type="EMBL" id="JAUEPN010000006">
    <property type="protein sequence ID" value="KAK3293394.1"/>
    <property type="molecule type" value="Genomic_DNA"/>
</dbReference>
<accession>A0AAE0HBB5</accession>
<dbReference type="GO" id="GO:0031931">
    <property type="term" value="C:TORC1 complex"/>
    <property type="evidence" value="ECO:0007669"/>
    <property type="project" value="InterPro"/>
</dbReference>
<evidence type="ECO:0000313" key="5">
    <source>
        <dbReference type="Proteomes" id="UP001278766"/>
    </source>
</evidence>
<feature type="compositionally biased region" description="Low complexity" evidence="3">
    <location>
        <begin position="23"/>
        <end position="40"/>
    </location>
</feature>
<name>A0AAE0HBB5_9PEZI</name>
<proteinExistence type="inferred from homology"/>
<feature type="region of interest" description="Disordered" evidence="3">
    <location>
        <begin position="21"/>
        <end position="40"/>
    </location>
</feature>
<sequence>MYNASLWISEDYQAISYENHNVPTTSDMSPTATTTTSPPTRLQIQQIAAVSPVTGRPLLTSPFSSGLNLGTGASEALPNADNSSELPPAKRIRLGPPTSHQKLVDCLQRQVFPHIDAQIATLPKERVNTLAIGKQVVALLTGQEFSREYNSRGDGTISLKFEAKLADLAALHVQSLARRLGHQLVPPNLSTAPSPSPSPAPQRVETPVPIPDPQFRVYQPNPVRPISVPSPTPRFSFSPIPVPALPSNTPQNGYTKPNGAGEVLLPASVAASSSALGTPPEVIALDDDPEILRQRPVSIGTTPAAIEPFESRTPPSARETPGYTSPKPAAPPLLAIRWSPNATRAPAPAPTPAPAPSIPLAVPLPSVVPPARPSQPIISRRHQSTPQDWRTEAHTLVWRGKDCVTGQDASNLGARWASGRRRPYLTASQRTLMVQGAQGAVELDPTSLVDPVTFHVDFSTEEIKHLRSLSRRTLKLSQTKETKDPKKDLWKVLRKNPQFVPRVLDTFEREGRLPGRTREDVRNLVQDLYYRKSSSEPVILTIGRDDRDQRGELVRSSRVPSLLLAREISGQRLGATRCLRNFHNEFRTCREDELEKKAEWTGCAGDIFTITWVSNDGFLCGTTEHSDAHNQQYNKPGNLVLGSCPNVALRAYPEHRIVRPVVEKGENSTEAMRQSQDPWLYSSVVSSDYDEAHDRAFTCSFDRTVKIWKVEKSGSSMSLLGEWKHDGNVNFVTASKHESGMVATAADVAADAIRIYNSNATDISRSPFRPHSCSRVTDERGNIVSTEKWAYYPATMQWGLAPNVRHLLLVGYSPRSRTGDDNDIPELRRDSGELCLWDGITGERWRVTSATTQNVFEVLWHPTQDSFIAATSPQGLDLEPSVRTQIRIFRPADKDEFGVKAYSPIKTLDCTAIDINELTIMPNSFSFCYVTAGCTDGNTYVWDTARGDKPIHVLRHGQPIDECRGDREREDVGVKFCAWGTTPDRFYTGSSDGVVKVWNVRSLDKPLVRNLLQAPAPITAGMFCPDKSRLVVGDASGRVFMCSIDEEKAQSMTSIKVPLPGARGFRTILRPPTITPHPDPPAPTLDAEGRLIASESGPTIGRGYLDNLYLERHFNPTIGVVQGPRYAETGLFRREMHLNEDPNQPLLAQWEAMQQEGRNVIRPPREVDNLEARHRTNNGLDFSVEALTEETRISLDRDGVDLKLGDDYLLKEEE</sequence>
<dbReference type="Proteomes" id="UP001278766">
    <property type="component" value="Unassembled WGS sequence"/>
</dbReference>
<evidence type="ECO:0000256" key="3">
    <source>
        <dbReference type="SAM" id="MobiDB-lite"/>
    </source>
</evidence>
<keyword evidence="2" id="KW-0853">WD repeat</keyword>
<feature type="region of interest" description="Disordered" evidence="3">
    <location>
        <begin position="185"/>
        <end position="209"/>
    </location>
</feature>